<proteinExistence type="predicted"/>
<reference evidence="2" key="1">
    <citation type="submission" date="2023-07" db="EMBL/GenBank/DDBJ databases">
        <authorList>
            <person name="Yue Y."/>
        </authorList>
    </citation>
    <scope>NUCLEOTIDE SEQUENCE [LARGE SCALE GENOMIC DNA]</scope>
    <source>
        <strain evidence="2">D23</strain>
    </source>
</reference>
<comment type="caution">
    <text evidence="1">The sequence shown here is derived from an EMBL/GenBank/DDBJ whole genome shotgun (WGS) entry which is preliminary data.</text>
</comment>
<evidence type="ECO:0000313" key="1">
    <source>
        <dbReference type="EMBL" id="MCA0133758.1"/>
    </source>
</evidence>
<keyword evidence="2" id="KW-1185">Reference proteome</keyword>
<name>A0ABS7XUS8_9FLAO</name>
<sequence length="131" mass="15231">MESNFVKIVECFNITGIGLLAELQHNVNGIPPNTEITDSTSDETWIIKKRVHHGILILDKSEKYFECETESMHVDSVFKTLTERKIAVEKELNKRKNGVYMYLIKPEKKKQKLKPEIGTELIIKKRHHNNV</sequence>
<accession>A0ABS7XUS8</accession>
<evidence type="ECO:0000313" key="2">
    <source>
        <dbReference type="Proteomes" id="UP001198901"/>
    </source>
</evidence>
<dbReference type="Proteomes" id="UP001198901">
    <property type="component" value="Unassembled WGS sequence"/>
</dbReference>
<dbReference type="EMBL" id="JAIUJR010000011">
    <property type="protein sequence ID" value="MCA0133758.1"/>
    <property type="molecule type" value="Genomic_DNA"/>
</dbReference>
<protein>
    <submittedName>
        <fullName evidence="1">Uncharacterized protein</fullName>
    </submittedName>
</protein>
<dbReference type="RefSeq" id="WP_224531485.1">
    <property type="nucleotide sequence ID" value="NZ_JAIUJR010000011.1"/>
</dbReference>
<gene>
    <name evidence="1" type="ORF">LBU54_14265</name>
</gene>
<organism evidence="1 2">
    <name type="scientific">Winogradskyella alexanderae</name>
    <dbReference type="NCBI Taxonomy" id="2877123"/>
    <lineage>
        <taxon>Bacteria</taxon>
        <taxon>Pseudomonadati</taxon>
        <taxon>Bacteroidota</taxon>
        <taxon>Flavobacteriia</taxon>
        <taxon>Flavobacteriales</taxon>
        <taxon>Flavobacteriaceae</taxon>
        <taxon>Winogradskyella</taxon>
    </lineage>
</organism>